<organism evidence="1 2">
    <name type="scientific">Glossina pallidipes</name>
    <name type="common">Tsetse fly</name>
    <dbReference type="NCBI Taxonomy" id="7398"/>
    <lineage>
        <taxon>Eukaryota</taxon>
        <taxon>Metazoa</taxon>
        <taxon>Ecdysozoa</taxon>
        <taxon>Arthropoda</taxon>
        <taxon>Hexapoda</taxon>
        <taxon>Insecta</taxon>
        <taxon>Pterygota</taxon>
        <taxon>Neoptera</taxon>
        <taxon>Endopterygota</taxon>
        <taxon>Diptera</taxon>
        <taxon>Brachycera</taxon>
        <taxon>Muscomorpha</taxon>
        <taxon>Hippoboscoidea</taxon>
        <taxon>Glossinidae</taxon>
        <taxon>Glossina</taxon>
    </lineage>
</organism>
<protein>
    <submittedName>
        <fullName evidence="1">Uncharacterized protein</fullName>
    </submittedName>
</protein>
<dbReference type="AlphaFoldDB" id="A0A1A9ZUR8"/>
<evidence type="ECO:0000313" key="2">
    <source>
        <dbReference type="Proteomes" id="UP000092445"/>
    </source>
</evidence>
<sequence>MRKLYFIVTEEKPHNEFLNCFSDCFFGLLSTKPTKEAVIPFSYCRSYSDTYVERFLDNDFGGWKGTENESKSIHVADYPNAILNIRYPRLAEWPKGIPDWPDNTENLGKHYRKPRTAPIK</sequence>
<proteinExistence type="predicted"/>
<reference evidence="1" key="2">
    <citation type="submission" date="2020-05" db="UniProtKB">
        <authorList>
            <consortium name="EnsemblMetazoa"/>
        </authorList>
    </citation>
    <scope>IDENTIFICATION</scope>
    <source>
        <strain evidence="1">IAEA</strain>
    </source>
</reference>
<reference evidence="2" key="1">
    <citation type="submission" date="2014-03" db="EMBL/GenBank/DDBJ databases">
        <authorList>
            <person name="Aksoy S."/>
            <person name="Warren W."/>
            <person name="Wilson R.K."/>
        </authorList>
    </citation>
    <scope>NUCLEOTIDE SEQUENCE [LARGE SCALE GENOMIC DNA]</scope>
    <source>
        <strain evidence="2">IAEA</strain>
    </source>
</reference>
<keyword evidence="2" id="KW-1185">Reference proteome</keyword>
<evidence type="ECO:0000313" key="1">
    <source>
        <dbReference type="EnsemblMetazoa" id="GPAI025703-PA"/>
    </source>
</evidence>
<dbReference type="EnsemblMetazoa" id="GPAI025703-RA">
    <property type="protein sequence ID" value="GPAI025703-PA"/>
    <property type="gene ID" value="GPAI025703"/>
</dbReference>
<name>A0A1A9ZUR8_GLOPL</name>
<dbReference type="Proteomes" id="UP000092445">
    <property type="component" value="Unassembled WGS sequence"/>
</dbReference>
<dbReference type="VEuPathDB" id="VectorBase:GPAI025703"/>
<accession>A0A1A9ZUR8</accession>